<feature type="transmembrane region" description="Helical" evidence="7">
    <location>
        <begin position="533"/>
        <end position="552"/>
    </location>
</feature>
<keyword evidence="3 7" id="KW-0812">Transmembrane</keyword>
<dbReference type="InterPro" id="IPR050545">
    <property type="entry name" value="Mycobact_MmpL"/>
</dbReference>
<evidence type="ECO:0000313" key="9">
    <source>
        <dbReference type="EMBL" id="MDP9827020.1"/>
    </source>
</evidence>
<evidence type="ECO:0000256" key="1">
    <source>
        <dbReference type="ARBA" id="ARBA00004651"/>
    </source>
</evidence>
<evidence type="ECO:0000256" key="5">
    <source>
        <dbReference type="ARBA" id="ARBA00023136"/>
    </source>
</evidence>
<dbReference type="InterPro" id="IPR000731">
    <property type="entry name" value="SSD"/>
</dbReference>
<feature type="domain" description="SSD" evidence="8">
    <location>
        <begin position="193"/>
        <end position="327"/>
    </location>
</feature>
<feature type="transmembrane region" description="Helical" evidence="7">
    <location>
        <begin position="359"/>
        <end position="383"/>
    </location>
</feature>
<dbReference type="EMBL" id="JAUSQZ010000001">
    <property type="protein sequence ID" value="MDP9827020.1"/>
    <property type="molecule type" value="Genomic_DNA"/>
</dbReference>
<keyword evidence="2" id="KW-1003">Cell membrane</keyword>
<proteinExistence type="predicted"/>
<dbReference type="Pfam" id="PF03176">
    <property type="entry name" value="MMPL"/>
    <property type="match status" value="2"/>
</dbReference>
<dbReference type="PANTHER" id="PTHR33406:SF13">
    <property type="entry name" value="MEMBRANE PROTEIN YDFJ"/>
    <property type="match status" value="1"/>
</dbReference>
<protein>
    <submittedName>
        <fullName evidence="9">RND superfamily putative drug exporter</fullName>
    </submittedName>
</protein>
<evidence type="ECO:0000256" key="7">
    <source>
        <dbReference type="SAM" id="Phobius"/>
    </source>
</evidence>
<comment type="subcellular location">
    <subcellularLocation>
        <location evidence="1">Cell membrane</location>
        <topology evidence="1">Multi-pass membrane protein</topology>
    </subcellularLocation>
</comment>
<dbReference type="PROSITE" id="PS50156">
    <property type="entry name" value="SSD"/>
    <property type="match status" value="1"/>
</dbReference>
<evidence type="ECO:0000256" key="3">
    <source>
        <dbReference type="ARBA" id="ARBA00022692"/>
    </source>
</evidence>
<feature type="transmembrane region" description="Helical" evidence="7">
    <location>
        <begin position="174"/>
        <end position="193"/>
    </location>
</feature>
<dbReference type="InterPro" id="IPR004869">
    <property type="entry name" value="MMPL_dom"/>
</dbReference>
<evidence type="ECO:0000313" key="10">
    <source>
        <dbReference type="Proteomes" id="UP001235712"/>
    </source>
</evidence>
<dbReference type="Gene3D" id="1.20.1640.10">
    <property type="entry name" value="Multidrug efflux transporter AcrB transmembrane domain"/>
    <property type="match status" value="2"/>
</dbReference>
<organism evidence="9 10">
    <name type="scientific">Kineosporia succinea</name>
    <dbReference type="NCBI Taxonomy" id="84632"/>
    <lineage>
        <taxon>Bacteria</taxon>
        <taxon>Bacillati</taxon>
        <taxon>Actinomycetota</taxon>
        <taxon>Actinomycetes</taxon>
        <taxon>Kineosporiales</taxon>
        <taxon>Kineosporiaceae</taxon>
        <taxon>Kineosporia</taxon>
    </lineage>
</organism>
<feature type="transmembrane region" description="Helical" evidence="7">
    <location>
        <begin position="572"/>
        <end position="595"/>
    </location>
</feature>
<feature type="transmembrane region" description="Helical" evidence="7">
    <location>
        <begin position="12"/>
        <end position="33"/>
    </location>
</feature>
<evidence type="ECO:0000256" key="4">
    <source>
        <dbReference type="ARBA" id="ARBA00022989"/>
    </source>
</evidence>
<dbReference type="RefSeq" id="WP_307242495.1">
    <property type="nucleotide sequence ID" value="NZ_JAUSQZ010000001.1"/>
</dbReference>
<evidence type="ECO:0000259" key="8">
    <source>
        <dbReference type="PROSITE" id="PS50156"/>
    </source>
</evidence>
<evidence type="ECO:0000256" key="6">
    <source>
        <dbReference type="SAM" id="MobiDB-lite"/>
    </source>
</evidence>
<feature type="transmembrane region" description="Helical" evidence="7">
    <location>
        <begin position="621"/>
        <end position="639"/>
    </location>
</feature>
<dbReference type="PANTHER" id="PTHR33406">
    <property type="entry name" value="MEMBRANE PROTEIN MJ1562-RELATED"/>
    <property type="match status" value="1"/>
</dbReference>
<feature type="compositionally biased region" description="Basic and acidic residues" evidence="6">
    <location>
        <begin position="709"/>
        <end position="719"/>
    </location>
</feature>
<reference evidence="9 10" key="1">
    <citation type="submission" date="2023-07" db="EMBL/GenBank/DDBJ databases">
        <title>Sequencing the genomes of 1000 actinobacteria strains.</title>
        <authorList>
            <person name="Klenk H.-P."/>
        </authorList>
    </citation>
    <scope>NUCLEOTIDE SEQUENCE [LARGE SCALE GENOMIC DNA]</scope>
    <source>
        <strain evidence="9 10">DSM 44388</strain>
    </source>
</reference>
<evidence type="ECO:0000256" key="2">
    <source>
        <dbReference type="ARBA" id="ARBA00022475"/>
    </source>
</evidence>
<accession>A0ABT9P2V4</accession>
<name>A0ABT9P2V4_9ACTN</name>
<keyword evidence="4 7" id="KW-1133">Transmembrane helix</keyword>
<feature type="transmembrane region" description="Helical" evidence="7">
    <location>
        <begin position="225"/>
        <end position="249"/>
    </location>
</feature>
<keyword evidence="10" id="KW-1185">Reference proteome</keyword>
<feature type="transmembrane region" description="Helical" evidence="7">
    <location>
        <begin position="651"/>
        <end position="674"/>
    </location>
</feature>
<dbReference type="SUPFAM" id="SSF82866">
    <property type="entry name" value="Multidrug efflux transporter AcrB transmembrane domain"/>
    <property type="match status" value="2"/>
</dbReference>
<keyword evidence="5 7" id="KW-0472">Membrane</keyword>
<feature type="transmembrane region" description="Helical" evidence="7">
    <location>
        <begin position="276"/>
        <end position="296"/>
    </location>
</feature>
<comment type="caution">
    <text evidence="9">The sequence shown here is derived from an EMBL/GenBank/DDBJ whole genome shotgun (WGS) entry which is preliminary data.</text>
</comment>
<feature type="transmembrane region" description="Helical" evidence="7">
    <location>
        <begin position="200"/>
        <end position="219"/>
    </location>
</feature>
<feature type="transmembrane region" description="Helical" evidence="7">
    <location>
        <begin position="505"/>
        <end position="521"/>
    </location>
</feature>
<sequence>MTRTATFVVRHRWWVIGFWLIALVAGVGAASAVPDRLTYDFSLPGQEGYETSAKLGEAYGITGEQSFVPVYAAADGVRGHRAEIAEVDAALAQLPGVQVVGYAETGDERFLSDDGRAAFSLLFTPTAEGFEDPLAGQVEQTLARAAQEVGLETSLTGYQQLSLDSADDTEGPSVLAETLIGAFGALIVLLFVFASFLALVPLLIAAVAILSTFLVVLGLTEVTDVSFVVQFLVALIGLGVAIDYSLLVVSRWREERAHGAGNDEAVVTAVRTAGHAVLASGVTVAISLVALIVVPVPMLRSMGFGGMLIPLMSTLVVLTLLPALLSLAGPRVDWPRIRKESRASRAWTAWGRGVVRFRWVAAAVGAAVLGLAVAPVFGLQFGITSSGSLSDSGPAYETLSDLRDGGVGSGVLSPITVAVASPADVPATVAAASAVAGVRVVAPLDPSPSGLTGVVVVPDQETVDNTSVALTDDVRDAVSALPGYEGLAGAGPIVQDYQRAVYDRFPLVLTLIALVTFVLLMRTFRSVLLPLKAVVLNLVSVAAVFGLATFFWQEGHGSEAVFGVSETGAMEFWLPVLIFAFLFGLSMDYEVFLLARMREEYDRTGSTRAAVEQGMGRTGRLITSAALILFFSFAALASAPDTEIKVLATSLGVGILVDATLVRSLLVPALVSLFGKYNWWLPAWLARPLRVEPSPLRPEVPAASPAGDEGERQRVEVVG</sequence>
<feature type="region of interest" description="Disordered" evidence="6">
    <location>
        <begin position="696"/>
        <end position="719"/>
    </location>
</feature>
<gene>
    <name evidence="9" type="ORF">J2S57_002769</name>
</gene>
<dbReference type="Proteomes" id="UP001235712">
    <property type="component" value="Unassembled WGS sequence"/>
</dbReference>
<feature type="transmembrane region" description="Helical" evidence="7">
    <location>
        <begin position="308"/>
        <end position="329"/>
    </location>
</feature>